<feature type="region of interest" description="Disordered" evidence="2">
    <location>
        <begin position="1"/>
        <end position="95"/>
    </location>
</feature>
<gene>
    <name evidence="4" type="primary">LOC100649196</name>
</gene>
<dbReference type="Proteomes" id="UP000835206">
    <property type="component" value="Chromosome 5"/>
</dbReference>
<dbReference type="PANTHER" id="PTHR14972:SF8">
    <property type="entry name" value="GLUCOCORTICOID-INDUCED TRANSCRIPT 1 PROTEIN-LIKE ISOFORM X1"/>
    <property type="match status" value="1"/>
</dbReference>
<name>A0A9B0F6Q9_BOMTE</name>
<proteinExistence type="predicted"/>
<reference evidence="4" key="1">
    <citation type="submission" date="2025-08" db="UniProtKB">
        <authorList>
            <consortium name="RefSeq"/>
        </authorList>
    </citation>
    <scope>IDENTIFICATION</scope>
</reference>
<feature type="compositionally biased region" description="Low complexity" evidence="2">
    <location>
        <begin position="67"/>
        <end position="78"/>
    </location>
</feature>
<dbReference type="PANTHER" id="PTHR14972">
    <property type="entry name" value="AGAP011572-PA"/>
    <property type="match status" value="1"/>
</dbReference>
<evidence type="ECO:0000313" key="4">
    <source>
        <dbReference type="RefSeq" id="XP_003403009.1"/>
    </source>
</evidence>
<feature type="compositionally biased region" description="Polar residues" evidence="2">
    <location>
        <begin position="26"/>
        <end position="42"/>
    </location>
</feature>
<feature type="compositionally biased region" description="Low complexity" evidence="2">
    <location>
        <begin position="401"/>
        <end position="410"/>
    </location>
</feature>
<dbReference type="Pfam" id="PF15388">
    <property type="entry name" value="FAM117"/>
    <property type="match status" value="1"/>
</dbReference>
<evidence type="ECO:0000313" key="3">
    <source>
        <dbReference type="Proteomes" id="UP000835206"/>
    </source>
</evidence>
<keyword evidence="1" id="KW-0597">Phosphoprotein</keyword>
<feature type="region of interest" description="Disordered" evidence="2">
    <location>
        <begin position="298"/>
        <end position="341"/>
    </location>
</feature>
<feature type="compositionally biased region" description="Low complexity" evidence="2">
    <location>
        <begin position="43"/>
        <end position="56"/>
    </location>
</feature>
<feature type="compositionally biased region" description="Polar residues" evidence="2">
    <location>
        <begin position="1"/>
        <end position="18"/>
    </location>
</feature>
<protein>
    <submittedName>
        <fullName evidence="4">Protein FAM117B isoform X2</fullName>
    </submittedName>
</protein>
<feature type="compositionally biased region" description="Polar residues" evidence="2">
    <location>
        <begin position="84"/>
        <end position="95"/>
    </location>
</feature>
<dbReference type="RefSeq" id="XP_003403009.1">
    <property type="nucleotide sequence ID" value="XM_003402961.4"/>
</dbReference>
<sequence>MSGSQRMRKSSPCSTSKQGPMRATLPVSSLLRQGRQGSSLRKSNSNSPTVSPTNASAWRARISPETSSSGQRSPGSLSYKAKSKTLSGRCSESLSGNQNIRRTASLDTIYLKGQWPRDSYYIHSSLLLVDKSTQTEEWSNEPRKLHTRHPTEQTTTDEKLEKYFRHRLQRSSKEGTSSRERTAAFGLIMPGGPPPAFPADHTVLPSIASQTSIHNQFGLSTKASPMNIPVKPMRPPMRSSIEGLNQEIEGLVLKSAANPSDPDHPVEDKYARYREQITPEGHRAPLADLLRATRSVNTQTPATDLPSSSYSSGGSRGSTPEQDREGRLGTSPHINRFLAREPPDGCEKVNLKFVEDARRPMIDLSKLDYCPKPCVAFQLKPSLGSAFLPLQQPASPTMVASASPSSHTTPTTPPPNP</sequence>
<dbReference type="OrthoDB" id="10037581at2759"/>
<organism evidence="3 4">
    <name type="scientific">Bombus terrestris</name>
    <name type="common">Buff-tailed bumblebee</name>
    <name type="synonym">Apis terrestris</name>
    <dbReference type="NCBI Taxonomy" id="30195"/>
    <lineage>
        <taxon>Eukaryota</taxon>
        <taxon>Metazoa</taxon>
        <taxon>Ecdysozoa</taxon>
        <taxon>Arthropoda</taxon>
        <taxon>Hexapoda</taxon>
        <taxon>Insecta</taxon>
        <taxon>Pterygota</taxon>
        <taxon>Neoptera</taxon>
        <taxon>Endopterygota</taxon>
        <taxon>Hymenoptera</taxon>
        <taxon>Apocrita</taxon>
        <taxon>Aculeata</taxon>
        <taxon>Apoidea</taxon>
        <taxon>Anthophila</taxon>
        <taxon>Apidae</taxon>
        <taxon>Bombus</taxon>
        <taxon>Bombus</taxon>
    </lineage>
</organism>
<accession>A0A9B0F6Q9</accession>
<dbReference type="GeneID" id="100649196"/>
<evidence type="ECO:0000256" key="1">
    <source>
        <dbReference type="ARBA" id="ARBA00022553"/>
    </source>
</evidence>
<dbReference type="KEGG" id="bter:100649196"/>
<evidence type="ECO:0000256" key="2">
    <source>
        <dbReference type="SAM" id="MobiDB-lite"/>
    </source>
</evidence>
<feature type="region of interest" description="Disordered" evidence="2">
    <location>
        <begin position="135"/>
        <end position="157"/>
    </location>
</feature>
<dbReference type="InterPro" id="IPR026642">
    <property type="entry name" value="Glcci1/FAM117"/>
</dbReference>
<feature type="region of interest" description="Disordered" evidence="2">
    <location>
        <begin position="394"/>
        <end position="417"/>
    </location>
</feature>
<dbReference type="AlphaFoldDB" id="A0A9B0F6Q9"/>
<keyword evidence="3" id="KW-1185">Reference proteome</keyword>